<gene>
    <name evidence="3" type="ORF">SISSUDRAFT_1063276</name>
</gene>
<keyword evidence="1" id="KW-1133">Transmembrane helix</keyword>
<evidence type="ECO:0000256" key="1">
    <source>
        <dbReference type="SAM" id="Phobius"/>
    </source>
</evidence>
<dbReference type="EMBL" id="KV428096">
    <property type="protein sequence ID" value="KZT36905.1"/>
    <property type="molecule type" value="Genomic_DNA"/>
</dbReference>
<feature type="transmembrane region" description="Helical" evidence="1">
    <location>
        <begin position="25"/>
        <end position="46"/>
    </location>
</feature>
<keyword evidence="2" id="KW-0732">Signal</keyword>
<protein>
    <recommendedName>
        <fullName evidence="5">Secreted protein</fullName>
    </recommendedName>
</protein>
<name>A0A166BZA8_9AGAM</name>
<keyword evidence="1" id="KW-0472">Membrane</keyword>
<sequence length="96" mass="10992">MAISLSMSLCRCCLAQCRSKPPQILVFGFFCPPGLATVRMFLYSLYRSLVDTTLRAFVLSLFGILWRESANRYGGWKLWLINIFYADIGRREGASR</sequence>
<accession>A0A166BZA8</accession>
<dbReference type="AlphaFoldDB" id="A0A166BZA8"/>
<evidence type="ECO:0000313" key="4">
    <source>
        <dbReference type="Proteomes" id="UP000076798"/>
    </source>
</evidence>
<reference evidence="3 4" key="1">
    <citation type="journal article" date="2016" name="Mol. Biol. Evol.">
        <title>Comparative Genomics of Early-Diverging Mushroom-Forming Fungi Provides Insights into the Origins of Lignocellulose Decay Capabilities.</title>
        <authorList>
            <person name="Nagy L.G."/>
            <person name="Riley R."/>
            <person name="Tritt A."/>
            <person name="Adam C."/>
            <person name="Daum C."/>
            <person name="Floudas D."/>
            <person name="Sun H."/>
            <person name="Yadav J.S."/>
            <person name="Pangilinan J."/>
            <person name="Larsson K.H."/>
            <person name="Matsuura K."/>
            <person name="Barry K."/>
            <person name="Labutti K."/>
            <person name="Kuo R."/>
            <person name="Ohm R.A."/>
            <person name="Bhattacharya S.S."/>
            <person name="Shirouzu T."/>
            <person name="Yoshinaga Y."/>
            <person name="Martin F.M."/>
            <person name="Grigoriev I.V."/>
            <person name="Hibbett D.S."/>
        </authorList>
    </citation>
    <scope>NUCLEOTIDE SEQUENCE [LARGE SCALE GENOMIC DNA]</scope>
    <source>
        <strain evidence="3 4">HHB10207 ss-3</strain>
    </source>
</reference>
<keyword evidence="4" id="KW-1185">Reference proteome</keyword>
<proteinExistence type="predicted"/>
<feature type="signal peptide" evidence="2">
    <location>
        <begin position="1"/>
        <end position="15"/>
    </location>
</feature>
<evidence type="ECO:0008006" key="5">
    <source>
        <dbReference type="Google" id="ProtNLM"/>
    </source>
</evidence>
<dbReference type="Proteomes" id="UP000076798">
    <property type="component" value="Unassembled WGS sequence"/>
</dbReference>
<evidence type="ECO:0000256" key="2">
    <source>
        <dbReference type="SAM" id="SignalP"/>
    </source>
</evidence>
<evidence type="ECO:0000313" key="3">
    <source>
        <dbReference type="EMBL" id="KZT36905.1"/>
    </source>
</evidence>
<feature type="chain" id="PRO_5012926915" description="Secreted protein" evidence="2">
    <location>
        <begin position="16"/>
        <end position="96"/>
    </location>
</feature>
<organism evidence="3 4">
    <name type="scientific">Sistotremastrum suecicum HHB10207 ss-3</name>
    <dbReference type="NCBI Taxonomy" id="1314776"/>
    <lineage>
        <taxon>Eukaryota</taxon>
        <taxon>Fungi</taxon>
        <taxon>Dikarya</taxon>
        <taxon>Basidiomycota</taxon>
        <taxon>Agaricomycotina</taxon>
        <taxon>Agaricomycetes</taxon>
        <taxon>Sistotremastrales</taxon>
        <taxon>Sistotremastraceae</taxon>
        <taxon>Sistotremastrum</taxon>
    </lineage>
</organism>
<keyword evidence="1" id="KW-0812">Transmembrane</keyword>